<reference evidence="5 6" key="1">
    <citation type="submission" date="2017-10" db="EMBL/GenBank/DDBJ databases">
        <title>Sequencing the genomes of 1000 actinobacteria strains.</title>
        <authorList>
            <person name="Klenk H.-P."/>
        </authorList>
    </citation>
    <scope>NUCLEOTIDE SEQUENCE [LARGE SCALE GENOMIC DNA]</scope>
    <source>
        <strain evidence="5 6">DSM 21574</strain>
    </source>
</reference>
<organism evidence="5 6">
    <name type="scientific">Flavimobilis soli</name>
    <dbReference type="NCBI Taxonomy" id="442709"/>
    <lineage>
        <taxon>Bacteria</taxon>
        <taxon>Bacillati</taxon>
        <taxon>Actinomycetota</taxon>
        <taxon>Actinomycetes</taxon>
        <taxon>Micrococcales</taxon>
        <taxon>Jonesiaceae</taxon>
        <taxon>Flavimobilis</taxon>
    </lineage>
</organism>
<accession>A0A2A9EF95</accession>
<proteinExistence type="predicted"/>
<dbReference type="OrthoDB" id="370168at2"/>
<dbReference type="Proteomes" id="UP000221394">
    <property type="component" value="Unassembled WGS sequence"/>
</dbReference>
<dbReference type="InterPro" id="IPR011991">
    <property type="entry name" value="ArsR-like_HTH"/>
</dbReference>
<comment type="caution">
    <text evidence="5">The sequence shown here is derived from an EMBL/GenBank/DDBJ whole genome shotgun (WGS) entry which is preliminary data.</text>
</comment>
<feature type="domain" description="HTH hxlR-type" evidence="4">
    <location>
        <begin position="12"/>
        <end position="110"/>
    </location>
</feature>
<sequence>MTQPWDPYARGCPSRVVLDRIGDRWTVLLVGALADGPRRFGELARDVDGISQKMLTQTLRSLERDGLVRRTVHAVVPPRVDYELTDAGRSLLGPLSALTAWAVDHMDDIVVAREQFDAVT</sequence>
<dbReference type="EMBL" id="PDJH01000001">
    <property type="protein sequence ID" value="PFG36955.1"/>
    <property type="molecule type" value="Genomic_DNA"/>
</dbReference>
<dbReference type="Pfam" id="PF01638">
    <property type="entry name" value="HxlR"/>
    <property type="match status" value="1"/>
</dbReference>
<evidence type="ECO:0000256" key="3">
    <source>
        <dbReference type="ARBA" id="ARBA00023163"/>
    </source>
</evidence>
<evidence type="ECO:0000256" key="2">
    <source>
        <dbReference type="ARBA" id="ARBA00023125"/>
    </source>
</evidence>
<protein>
    <submittedName>
        <fullName evidence="5">HxlR family transcriptional regulator</fullName>
    </submittedName>
</protein>
<evidence type="ECO:0000313" key="6">
    <source>
        <dbReference type="Proteomes" id="UP000221394"/>
    </source>
</evidence>
<name>A0A2A9EF95_9MICO</name>
<dbReference type="PANTHER" id="PTHR33204">
    <property type="entry name" value="TRANSCRIPTIONAL REGULATOR, MARR FAMILY"/>
    <property type="match status" value="1"/>
</dbReference>
<dbReference type="GO" id="GO:0003677">
    <property type="term" value="F:DNA binding"/>
    <property type="evidence" value="ECO:0007669"/>
    <property type="project" value="UniProtKB-KW"/>
</dbReference>
<dbReference type="InterPro" id="IPR002577">
    <property type="entry name" value="HTH_HxlR"/>
</dbReference>
<dbReference type="CDD" id="cd00090">
    <property type="entry name" value="HTH_ARSR"/>
    <property type="match status" value="1"/>
</dbReference>
<keyword evidence="3" id="KW-0804">Transcription</keyword>
<keyword evidence="1" id="KW-0805">Transcription regulation</keyword>
<dbReference type="RefSeq" id="WP_098458073.1">
    <property type="nucleotide sequence ID" value="NZ_PDJH01000001.1"/>
</dbReference>
<keyword evidence="6" id="KW-1185">Reference proteome</keyword>
<evidence type="ECO:0000259" key="4">
    <source>
        <dbReference type="PROSITE" id="PS51118"/>
    </source>
</evidence>
<keyword evidence="2" id="KW-0238">DNA-binding</keyword>
<dbReference type="PROSITE" id="PS51118">
    <property type="entry name" value="HTH_HXLR"/>
    <property type="match status" value="1"/>
</dbReference>
<dbReference type="AlphaFoldDB" id="A0A2A9EF95"/>
<evidence type="ECO:0000256" key="1">
    <source>
        <dbReference type="ARBA" id="ARBA00023015"/>
    </source>
</evidence>
<dbReference type="Gene3D" id="1.10.10.10">
    <property type="entry name" value="Winged helix-like DNA-binding domain superfamily/Winged helix DNA-binding domain"/>
    <property type="match status" value="1"/>
</dbReference>
<dbReference type="InterPro" id="IPR036388">
    <property type="entry name" value="WH-like_DNA-bd_sf"/>
</dbReference>
<dbReference type="PANTHER" id="PTHR33204:SF39">
    <property type="entry name" value="TRANSCRIPTIONAL REGULATORY PROTEIN"/>
    <property type="match status" value="1"/>
</dbReference>
<evidence type="ECO:0000313" key="5">
    <source>
        <dbReference type="EMBL" id="PFG36955.1"/>
    </source>
</evidence>
<dbReference type="SUPFAM" id="SSF46785">
    <property type="entry name" value="Winged helix' DNA-binding domain"/>
    <property type="match status" value="1"/>
</dbReference>
<dbReference type="InterPro" id="IPR036390">
    <property type="entry name" value="WH_DNA-bd_sf"/>
</dbReference>
<gene>
    <name evidence="5" type="ORF">ATL41_1698</name>
</gene>